<keyword evidence="2" id="KW-0963">Cytoplasm</keyword>
<dbReference type="PROSITE" id="PS01124">
    <property type="entry name" value="HTH_ARAC_FAMILY_2"/>
    <property type="match status" value="1"/>
</dbReference>
<dbReference type="PROSITE" id="PS00041">
    <property type="entry name" value="HTH_ARAC_FAMILY_1"/>
    <property type="match status" value="1"/>
</dbReference>
<gene>
    <name evidence="11" type="ORF">CVD27_16230</name>
</gene>
<dbReference type="Pfam" id="PF12833">
    <property type="entry name" value="HTH_18"/>
    <property type="match status" value="1"/>
</dbReference>
<accession>A0A2N5HCL6</accession>
<dbReference type="SMART" id="SM00342">
    <property type="entry name" value="HTH_ARAC"/>
    <property type="match status" value="1"/>
</dbReference>
<dbReference type="OrthoDB" id="342399at2"/>
<keyword evidence="3 8" id="KW-0597">Phosphoprotein</keyword>
<dbReference type="InterPro" id="IPR009057">
    <property type="entry name" value="Homeodomain-like_sf"/>
</dbReference>
<dbReference type="InterPro" id="IPR020449">
    <property type="entry name" value="Tscrpt_reg_AraC-type_HTH"/>
</dbReference>
<evidence type="ECO:0000259" key="9">
    <source>
        <dbReference type="PROSITE" id="PS01124"/>
    </source>
</evidence>
<evidence type="ECO:0000313" key="11">
    <source>
        <dbReference type="EMBL" id="PLS03267.1"/>
    </source>
</evidence>
<dbReference type="Gene3D" id="3.40.50.2300">
    <property type="match status" value="1"/>
</dbReference>
<dbReference type="GO" id="GO:0005737">
    <property type="term" value="C:cytoplasm"/>
    <property type="evidence" value="ECO:0007669"/>
    <property type="project" value="UniProtKB-SubCell"/>
</dbReference>
<evidence type="ECO:0000259" key="10">
    <source>
        <dbReference type="PROSITE" id="PS50110"/>
    </source>
</evidence>
<dbReference type="CDD" id="cd17536">
    <property type="entry name" value="REC_YesN-like"/>
    <property type="match status" value="1"/>
</dbReference>
<keyword evidence="4" id="KW-0902">Two-component regulatory system</keyword>
<dbReference type="InterPro" id="IPR018062">
    <property type="entry name" value="HTH_AraC-typ_CS"/>
</dbReference>
<evidence type="ECO:0000256" key="2">
    <source>
        <dbReference type="ARBA" id="ARBA00022490"/>
    </source>
</evidence>
<dbReference type="PANTHER" id="PTHR42713:SF3">
    <property type="entry name" value="TRANSCRIPTIONAL REGULATORY PROTEIN HPTR"/>
    <property type="match status" value="1"/>
</dbReference>
<dbReference type="InterPro" id="IPR018060">
    <property type="entry name" value="HTH_AraC"/>
</dbReference>
<comment type="caution">
    <text evidence="11">The sequence shown here is derived from an EMBL/GenBank/DDBJ whole genome shotgun (WGS) entry which is preliminary data.</text>
</comment>
<dbReference type="InterPro" id="IPR051552">
    <property type="entry name" value="HptR"/>
</dbReference>
<feature type="domain" description="HTH araC/xylS-type" evidence="9">
    <location>
        <begin position="428"/>
        <end position="526"/>
    </location>
</feature>
<dbReference type="Gene3D" id="1.10.10.60">
    <property type="entry name" value="Homeodomain-like"/>
    <property type="match status" value="2"/>
</dbReference>
<keyword evidence="12" id="KW-1185">Reference proteome</keyword>
<dbReference type="InterPro" id="IPR001789">
    <property type="entry name" value="Sig_transdc_resp-reg_receiver"/>
</dbReference>
<dbReference type="GO" id="GO:0000160">
    <property type="term" value="P:phosphorelay signal transduction system"/>
    <property type="evidence" value="ECO:0007669"/>
    <property type="project" value="UniProtKB-KW"/>
</dbReference>
<dbReference type="Proteomes" id="UP000234950">
    <property type="component" value="Unassembled WGS sequence"/>
</dbReference>
<evidence type="ECO:0000313" key="12">
    <source>
        <dbReference type="Proteomes" id="UP000234950"/>
    </source>
</evidence>
<feature type="modified residue" description="4-aspartylphosphate" evidence="8">
    <location>
        <position position="54"/>
    </location>
</feature>
<keyword evidence="6" id="KW-0238">DNA-binding</keyword>
<dbReference type="SMART" id="SM00448">
    <property type="entry name" value="REC"/>
    <property type="match status" value="1"/>
</dbReference>
<sequence>MKVIITDDEIQIRKGLRMKVNWEEEGFQIAGEASNGVEALELLRMMDIDVVITDMRMPMMDGIELAKCCQKEFPNVKVVVLSGYSDFEYVRGSLKEGVKDYLLKPVAPDELVEVLSKIRKEVEAEKLINAESSRLRRLVHSQLQEVQEQYLLYLVKEEWLELKMVTERLCQLQLAELINETTEVQFVTVEIREGSDNPNRLKELWLPFQLLCKEIAKGHPKTYSFYDPSYANMIHFLQILEMDKRDRPLRLVKEIQQTVKKLLKLETVVGIGNVTSGMTNFKTGYISSLLAWSQSQLGSKSQVLDGSNVQEEVFEFSPEIERKLTNGIESVNYEAFKENIYVLLEGNRHLSIMSFTFAANRVLFLLGSLGKKYNMETNDFQKVMWNCQQSIWELNSQSKVIEHLLQLAKLIIEKVHVARYSNGKLIVASVQQYLNQHYASEISLSMLSDLFHINSAHLSETFKNTVGQNFSDYLVQLRLEKARQFLKDKQLKIIDVANLTGFSNSGYFSTVFKKYFGQTPVEFRNSLDS</sequence>
<dbReference type="SUPFAM" id="SSF52172">
    <property type="entry name" value="CheY-like"/>
    <property type="match status" value="1"/>
</dbReference>
<keyword evidence="7" id="KW-0804">Transcription</keyword>
<evidence type="ECO:0000256" key="8">
    <source>
        <dbReference type="PROSITE-ProRule" id="PRU00169"/>
    </source>
</evidence>
<evidence type="ECO:0000256" key="4">
    <source>
        <dbReference type="ARBA" id="ARBA00023012"/>
    </source>
</evidence>
<dbReference type="EMBL" id="PGVE01000063">
    <property type="protein sequence ID" value="PLS03267.1"/>
    <property type="molecule type" value="Genomic_DNA"/>
</dbReference>
<dbReference type="PANTHER" id="PTHR42713">
    <property type="entry name" value="HISTIDINE KINASE-RELATED"/>
    <property type="match status" value="1"/>
</dbReference>
<name>A0A2N5HCL6_9BACI</name>
<evidence type="ECO:0000256" key="5">
    <source>
        <dbReference type="ARBA" id="ARBA00023015"/>
    </source>
</evidence>
<dbReference type="PROSITE" id="PS50110">
    <property type="entry name" value="RESPONSE_REGULATORY"/>
    <property type="match status" value="1"/>
</dbReference>
<dbReference type="GO" id="GO:0003700">
    <property type="term" value="F:DNA-binding transcription factor activity"/>
    <property type="evidence" value="ECO:0007669"/>
    <property type="project" value="InterPro"/>
</dbReference>
<feature type="domain" description="Response regulatory" evidence="10">
    <location>
        <begin position="2"/>
        <end position="119"/>
    </location>
</feature>
<dbReference type="AlphaFoldDB" id="A0A2N5HCL6"/>
<keyword evidence="5" id="KW-0805">Transcription regulation</keyword>
<evidence type="ECO:0000256" key="1">
    <source>
        <dbReference type="ARBA" id="ARBA00004496"/>
    </source>
</evidence>
<proteinExistence type="predicted"/>
<evidence type="ECO:0000256" key="3">
    <source>
        <dbReference type="ARBA" id="ARBA00022553"/>
    </source>
</evidence>
<evidence type="ECO:0000256" key="6">
    <source>
        <dbReference type="ARBA" id="ARBA00023125"/>
    </source>
</evidence>
<dbReference type="InterPro" id="IPR011006">
    <property type="entry name" value="CheY-like_superfamily"/>
</dbReference>
<organism evidence="11 12">
    <name type="scientific">Neobacillus cucumis</name>
    <dbReference type="NCBI Taxonomy" id="1740721"/>
    <lineage>
        <taxon>Bacteria</taxon>
        <taxon>Bacillati</taxon>
        <taxon>Bacillota</taxon>
        <taxon>Bacilli</taxon>
        <taxon>Bacillales</taxon>
        <taxon>Bacillaceae</taxon>
        <taxon>Neobacillus</taxon>
    </lineage>
</organism>
<dbReference type="Pfam" id="PF00072">
    <property type="entry name" value="Response_reg"/>
    <property type="match status" value="1"/>
</dbReference>
<reference evidence="11 12" key="1">
    <citation type="submission" date="2017-11" db="EMBL/GenBank/DDBJ databases">
        <title>Comparitive Functional Genomics of Dry Heat Resistant strains isolated from the Viking Spacecraft.</title>
        <authorList>
            <person name="Seuylemezian A."/>
            <person name="Cooper K."/>
            <person name="Vaishampayan P."/>
        </authorList>
    </citation>
    <scope>NUCLEOTIDE SEQUENCE [LARGE SCALE GENOMIC DNA]</scope>
    <source>
        <strain evidence="11 12">V32-6</strain>
    </source>
</reference>
<dbReference type="GO" id="GO:0043565">
    <property type="term" value="F:sequence-specific DNA binding"/>
    <property type="evidence" value="ECO:0007669"/>
    <property type="project" value="InterPro"/>
</dbReference>
<comment type="subcellular location">
    <subcellularLocation>
        <location evidence="1">Cytoplasm</location>
    </subcellularLocation>
</comment>
<dbReference type="SUPFAM" id="SSF46689">
    <property type="entry name" value="Homeodomain-like"/>
    <property type="match status" value="2"/>
</dbReference>
<dbReference type="PRINTS" id="PR00032">
    <property type="entry name" value="HTHARAC"/>
</dbReference>
<evidence type="ECO:0000256" key="7">
    <source>
        <dbReference type="ARBA" id="ARBA00023163"/>
    </source>
</evidence>
<protein>
    <submittedName>
        <fullName evidence="11">Two-component system response regulator</fullName>
    </submittedName>
</protein>